<name>A0A5B7FAG7_PORTR</name>
<reference evidence="1 2" key="1">
    <citation type="submission" date="2019-05" db="EMBL/GenBank/DDBJ databases">
        <title>Another draft genome of Portunus trituberculatus and its Hox gene families provides insights of decapod evolution.</title>
        <authorList>
            <person name="Jeong J.-H."/>
            <person name="Song I."/>
            <person name="Kim S."/>
            <person name="Choi T."/>
            <person name="Kim D."/>
            <person name="Ryu S."/>
            <person name="Kim W."/>
        </authorList>
    </citation>
    <scope>NUCLEOTIDE SEQUENCE [LARGE SCALE GENOMIC DNA]</scope>
    <source>
        <tissue evidence="1">Muscle</tissue>
    </source>
</reference>
<keyword evidence="2" id="KW-1185">Reference proteome</keyword>
<evidence type="ECO:0000313" key="1">
    <source>
        <dbReference type="EMBL" id="MPC42093.1"/>
    </source>
</evidence>
<gene>
    <name evidence="1" type="ORF">E2C01_035706</name>
</gene>
<sequence length="85" mass="9603">MQQHVRAMVVAATWHNPGSSNSSMLGCVATSRRRISMMSVSFSTLLTGVRSPLPHNHNTLLAVFPNSTIRYVRDRSTWPTTRRFM</sequence>
<dbReference type="PROSITE" id="PS51257">
    <property type="entry name" value="PROKAR_LIPOPROTEIN"/>
    <property type="match status" value="1"/>
</dbReference>
<accession>A0A5B7FAG7</accession>
<proteinExistence type="predicted"/>
<evidence type="ECO:0000313" key="2">
    <source>
        <dbReference type="Proteomes" id="UP000324222"/>
    </source>
</evidence>
<organism evidence="1 2">
    <name type="scientific">Portunus trituberculatus</name>
    <name type="common">Swimming crab</name>
    <name type="synonym">Neptunus trituberculatus</name>
    <dbReference type="NCBI Taxonomy" id="210409"/>
    <lineage>
        <taxon>Eukaryota</taxon>
        <taxon>Metazoa</taxon>
        <taxon>Ecdysozoa</taxon>
        <taxon>Arthropoda</taxon>
        <taxon>Crustacea</taxon>
        <taxon>Multicrustacea</taxon>
        <taxon>Malacostraca</taxon>
        <taxon>Eumalacostraca</taxon>
        <taxon>Eucarida</taxon>
        <taxon>Decapoda</taxon>
        <taxon>Pleocyemata</taxon>
        <taxon>Brachyura</taxon>
        <taxon>Eubrachyura</taxon>
        <taxon>Portunoidea</taxon>
        <taxon>Portunidae</taxon>
        <taxon>Portuninae</taxon>
        <taxon>Portunus</taxon>
    </lineage>
</organism>
<dbReference type="AlphaFoldDB" id="A0A5B7FAG7"/>
<dbReference type="EMBL" id="VSRR010005308">
    <property type="protein sequence ID" value="MPC42093.1"/>
    <property type="molecule type" value="Genomic_DNA"/>
</dbReference>
<comment type="caution">
    <text evidence="1">The sequence shown here is derived from an EMBL/GenBank/DDBJ whole genome shotgun (WGS) entry which is preliminary data.</text>
</comment>
<protein>
    <submittedName>
        <fullName evidence="1">Uncharacterized protein</fullName>
    </submittedName>
</protein>
<dbReference type="Proteomes" id="UP000324222">
    <property type="component" value="Unassembled WGS sequence"/>
</dbReference>